<dbReference type="RefSeq" id="WP_143595673.1">
    <property type="nucleotide sequence ID" value="NZ_NMPM01000069.1"/>
</dbReference>
<reference evidence="2 3" key="1">
    <citation type="submission" date="2017-07" db="EMBL/GenBank/DDBJ databases">
        <title>Tamlnaduibacter salinus (Mi-7) genome sequencing.</title>
        <authorList>
            <person name="Verma A."/>
            <person name="Krishnamurthi S."/>
        </authorList>
    </citation>
    <scope>NUCLEOTIDE SEQUENCE [LARGE SCALE GENOMIC DNA]</scope>
    <source>
        <strain evidence="2 3">Mi-7</strain>
    </source>
</reference>
<feature type="transmembrane region" description="Helical" evidence="1">
    <location>
        <begin position="43"/>
        <end position="63"/>
    </location>
</feature>
<protein>
    <submittedName>
        <fullName evidence="2">Uncharacterized protein</fullName>
    </submittedName>
</protein>
<dbReference type="Proteomes" id="UP000218332">
    <property type="component" value="Unassembled WGS sequence"/>
</dbReference>
<keyword evidence="1" id="KW-0472">Membrane</keyword>
<dbReference type="EMBL" id="NMPM01000069">
    <property type="protein sequence ID" value="PAV25277.1"/>
    <property type="molecule type" value="Genomic_DNA"/>
</dbReference>
<keyword evidence="1" id="KW-0812">Transmembrane</keyword>
<evidence type="ECO:0000313" key="2">
    <source>
        <dbReference type="EMBL" id="PAV25277.1"/>
    </source>
</evidence>
<evidence type="ECO:0000256" key="1">
    <source>
        <dbReference type="SAM" id="Phobius"/>
    </source>
</evidence>
<accession>A0A2A2I0U7</accession>
<proteinExistence type="predicted"/>
<evidence type="ECO:0000313" key="3">
    <source>
        <dbReference type="Proteomes" id="UP000218332"/>
    </source>
</evidence>
<sequence>MSEIVKCGLCHYEFEHGARVCQGCQGTVVYGATGAESSEGFKVGALTWGVLTLLVFYGAPLLLNHQFDLNISVGWGLGIWALVPAAIAAFWGGFRGSASVDQAKEGLVRTYRRM</sequence>
<gene>
    <name evidence="2" type="ORF">CF392_11785</name>
</gene>
<dbReference type="AlphaFoldDB" id="A0A2A2I0U7"/>
<keyword evidence="1" id="KW-1133">Transmembrane helix</keyword>
<comment type="caution">
    <text evidence="2">The sequence shown here is derived from an EMBL/GenBank/DDBJ whole genome shotgun (WGS) entry which is preliminary data.</text>
</comment>
<keyword evidence="3" id="KW-1185">Reference proteome</keyword>
<name>A0A2A2I0U7_9GAMM</name>
<feature type="transmembrane region" description="Helical" evidence="1">
    <location>
        <begin position="75"/>
        <end position="94"/>
    </location>
</feature>
<organism evidence="2 3">
    <name type="scientific">Tamilnaduibacter salinus</name>
    <dbReference type="NCBI Taxonomy" id="1484056"/>
    <lineage>
        <taxon>Bacteria</taxon>
        <taxon>Pseudomonadati</taxon>
        <taxon>Pseudomonadota</taxon>
        <taxon>Gammaproteobacteria</taxon>
        <taxon>Pseudomonadales</taxon>
        <taxon>Marinobacteraceae</taxon>
        <taxon>Tamilnaduibacter</taxon>
    </lineage>
</organism>